<accession>A0ABQ1ETC2</accession>
<comment type="caution">
    <text evidence="1">The sequence shown here is derived from an EMBL/GenBank/DDBJ whole genome shotgun (WGS) entry which is preliminary data.</text>
</comment>
<protein>
    <submittedName>
        <fullName evidence="1">Uncharacterized protein</fullName>
    </submittedName>
</protein>
<evidence type="ECO:0000313" key="1">
    <source>
        <dbReference type="EMBL" id="GFZ85063.1"/>
    </source>
</evidence>
<dbReference type="Proteomes" id="UP000628109">
    <property type="component" value="Unassembled WGS sequence"/>
</dbReference>
<name>A0ABQ1ETC2_SPHSA</name>
<dbReference type="EMBL" id="BMDU01000002">
    <property type="protein sequence ID" value="GFZ85063.1"/>
    <property type="molecule type" value="Genomic_DNA"/>
</dbReference>
<gene>
    <name evidence="1" type="ORF">GCM10019071_12610</name>
</gene>
<proteinExistence type="predicted"/>
<organism evidence="1 2">
    <name type="scientific">Sphingobium fuliginis (strain ATCC 27551)</name>
    <dbReference type="NCBI Taxonomy" id="336203"/>
    <lineage>
        <taxon>Bacteria</taxon>
        <taxon>Pseudomonadati</taxon>
        <taxon>Pseudomonadota</taxon>
        <taxon>Alphaproteobacteria</taxon>
        <taxon>Sphingomonadales</taxon>
        <taxon>Sphingomonadaceae</taxon>
        <taxon>Sphingobium</taxon>
    </lineage>
</organism>
<sequence>MTPLERAARAICHDFGVDPDYTMTDEDDVHIGFGFKPPHPAWTRYVSLARAAFLAVRDPSEAMIYAHSEGGLGFNDKVIEDWQAMIDAMLEEKP</sequence>
<evidence type="ECO:0000313" key="2">
    <source>
        <dbReference type="Proteomes" id="UP000628109"/>
    </source>
</evidence>
<reference evidence="2" key="1">
    <citation type="journal article" date="2019" name="Int. J. Syst. Evol. Microbiol.">
        <title>The Global Catalogue of Microorganisms (GCM) 10K type strain sequencing project: providing services to taxonomists for standard genome sequencing and annotation.</title>
        <authorList>
            <consortium name="The Broad Institute Genomics Platform"/>
            <consortium name="The Broad Institute Genome Sequencing Center for Infectious Disease"/>
            <person name="Wu L."/>
            <person name="Ma J."/>
        </authorList>
    </citation>
    <scope>NUCLEOTIDE SEQUENCE [LARGE SCALE GENOMIC DNA]</scope>
    <source>
        <strain evidence="2">CCM 7327</strain>
    </source>
</reference>
<keyword evidence="2" id="KW-1185">Reference proteome</keyword>
<dbReference type="RefSeq" id="WP_065846485.1">
    <property type="nucleotide sequence ID" value="NZ_BMDU01000002.1"/>
</dbReference>